<reference evidence="3 4" key="1">
    <citation type="submission" date="2018-03" db="EMBL/GenBank/DDBJ databases">
        <title>Chitinolytic properties of Streptosporangium nondiastaticum TBG75A20.</title>
        <authorList>
            <person name="Gayathri V."/>
            <person name="Shiburaj S."/>
        </authorList>
    </citation>
    <scope>NUCLEOTIDE SEQUENCE [LARGE SCALE GENOMIC DNA]</scope>
    <source>
        <strain evidence="3 4">TBG75A20</strain>
    </source>
</reference>
<feature type="region of interest" description="Disordered" evidence="1">
    <location>
        <begin position="426"/>
        <end position="452"/>
    </location>
</feature>
<accession>A0A9X7JVF4</accession>
<feature type="region of interest" description="Disordered" evidence="1">
    <location>
        <begin position="591"/>
        <end position="625"/>
    </location>
</feature>
<name>A0A9X7JVF4_9ACTN</name>
<evidence type="ECO:0000256" key="1">
    <source>
        <dbReference type="SAM" id="MobiDB-lite"/>
    </source>
</evidence>
<comment type="caution">
    <text evidence="3">The sequence shown here is derived from an EMBL/GenBank/DDBJ whole genome shotgun (WGS) entry which is preliminary data.</text>
</comment>
<organism evidence="3 4">
    <name type="scientific">Streptosporangium nondiastaticum</name>
    <dbReference type="NCBI Taxonomy" id="35764"/>
    <lineage>
        <taxon>Bacteria</taxon>
        <taxon>Bacillati</taxon>
        <taxon>Actinomycetota</taxon>
        <taxon>Actinomycetes</taxon>
        <taxon>Streptosporangiales</taxon>
        <taxon>Streptosporangiaceae</taxon>
        <taxon>Streptosporangium</taxon>
    </lineage>
</organism>
<feature type="compositionally biased region" description="Pro residues" evidence="1">
    <location>
        <begin position="430"/>
        <end position="446"/>
    </location>
</feature>
<protein>
    <recommendedName>
        <fullName evidence="2">Deoxyribonuclease NucA/NucB domain-containing protein</fullName>
    </recommendedName>
</protein>
<dbReference type="AlphaFoldDB" id="A0A9X7JVF4"/>
<feature type="compositionally biased region" description="Low complexity" evidence="1">
    <location>
        <begin position="595"/>
        <end position="608"/>
    </location>
</feature>
<proteinExistence type="predicted"/>
<evidence type="ECO:0000313" key="4">
    <source>
        <dbReference type="Proteomes" id="UP000242427"/>
    </source>
</evidence>
<keyword evidence="4" id="KW-1185">Reference proteome</keyword>
<dbReference type="InterPro" id="IPR029476">
    <property type="entry name" value="DNase_NucA_NucB"/>
</dbReference>
<gene>
    <name evidence="3" type="ORF">B7P34_00990</name>
</gene>
<dbReference type="Pfam" id="PF14040">
    <property type="entry name" value="DNase_NucA_NucB"/>
    <property type="match status" value="1"/>
</dbReference>
<sequence length="714" mass="77763">MVRRWWRGRWRLLVAGLILGCLTAGALPAAGILPAAGAQELSTTADLRVASLRAVYNNGKDPGETEKVDIWVYNAGPGTARGIRLRVPYTYRMVFDHVQLLSREIRSGDRPSEPPSGGWVNEVNQCAYDESDDSGNNPYSDTWLLVCPLRDLPARTLVKVQATFTMSPWNVFTDRRFTTWVTSDTTDPVADNDRDVYTITPNHNDDPDAYWQRPGRVDQLDDLEDAPSCDRGLPADTEVLVWSRSVLDGTYWSRPVRIDAVRTGDLVGTMNTGSGGRSRGFALHKVTKVFKEERAAVALTSMKVTSPPDGLGRTIRAAAGERFLIWREQSTPPVTALGYWRASRLWNSAPLFSWDREGRPGSVGITEVTTDKPAAMALYNLEIDSVHNFQLAAGAFVHNGPPGCNNVNLAAAAAAASALQASISYHLRPRPPTAPPPPRRPGPPVLPVDVPRQDEDGTWLIYLYREDTPGVIAHMEEAVADRHPWRLTYDPDGAPARRRAALSGSPAFTQVLDVVSGPRQGAPVGMLDRDEYPPAVSAEGGASASVVYLDAEDNQRAGRLMGQQFRAYGMRPGDRFRFVIIEPDYSSVTFLGENTSPPRSATASPTPSAHRRPGAAQPADDRFPTPGSWGLAFHDTRGAAVEVVTGRCADLAEHELPASLPTAAVARATDYLLQADCPVQAIVRGQREDVHEGYNPVPPGWRGGGLEGLVVYVT</sequence>
<evidence type="ECO:0000259" key="2">
    <source>
        <dbReference type="Pfam" id="PF14040"/>
    </source>
</evidence>
<dbReference type="EMBL" id="PXWG01000001">
    <property type="protein sequence ID" value="PSJ30615.1"/>
    <property type="molecule type" value="Genomic_DNA"/>
</dbReference>
<dbReference type="Proteomes" id="UP000242427">
    <property type="component" value="Unassembled WGS sequence"/>
</dbReference>
<evidence type="ECO:0000313" key="3">
    <source>
        <dbReference type="EMBL" id="PSJ30615.1"/>
    </source>
</evidence>
<dbReference type="Gene3D" id="2.170.16.10">
    <property type="entry name" value="Hedgehog/Intein (Hint) domain"/>
    <property type="match status" value="1"/>
</dbReference>
<feature type="domain" description="Deoxyribonuclease NucA/NucB" evidence="2">
    <location>
        <begin position="528"/>
        <end position="578"/>
    </location>
</feature>